<keyword evidence="5 7" id="KW-1133">Transmembrane helix</keyword>
<feature type="non-terminal residue" evidence="10">
    <location>
        <position position="1"/>
    </location>
</feature>
<dbReference type="PANTHER" id="PTHR30489:SF0">
    <property type="entry name" value="LIPOPROTEIN-RELEASING SYSTEM TRANSMEMBRANE PROTEIN LOLE"/>
    <property type="match status" value="1"/>
</dbReference>
<evidence type="ECO:0000256" key="7">
    <source>
        <dbReference type="SAM" id="Phobius"/>
    </source>
</evidence>
<dbReference type="OrthoDB" id="9780560at2"/>
<dbReference type="GO" id="GO:0016787">
    <property type="term" value="F:hydrolase activity"/>
    <property type="evidence" value="ECO:0007669"/>
    <property type="project" value="UniProtKB-KW"/>
</dbReference>
<feature type="domain" description="MacB-like periplasmic core" evidence="9">
    <location>
        <begin position="114"/>
        <end position="319"/>
    </location>
</feature>
<evidence type="ECO:0000313" key="11">
    <source>
        <dbReference type="Proteomes" id="UP000381693"/>
    </source>
</evidence>
<feature type="transmembrane region" description="Helical" evidence="7">
    <location>
        <begin position="37"/>
        <end position="57"/>
    </location>
</feature>
<keyword evidence="10" id="KW-0378">Hydrolase</keyword>
<evidence type="ECO:0000256" key="2">
    <source>
        <dbReference type="ARBA" id="ARBA00005236"/>
    </source>
</evidence>
<evidence type="ECO:0000256" key="6">
    <source>
        <dbReference type="ARBA" id="ARBA00023136"/>
    </source>
</evidence>
<dbReference type="GO" id="GO:0098797">
    <property type="term" value="C:plasma membrane protein complex"/>
    <property type="evidence" value="ECO:0007669"/>
    <property type="project" value="TreeGrafter"/>
</dbReference>
<dbReference type="AlphaFoldDB" id="A0A5E6MFR4"/>
<comment type="caution">
    <text evidence="10">The sequence shown here is derived from an EMBL/GenBank/DDBJ whole genome shotgun (WGS) entry which is preliminary data.</text>
</comment>
<feature type="transmembrane region" description="Helical" evidence="7">
    <location>
        <begin position="395"/>
        <end position="424"/>
    </location>
</feature>
<evidence type="ECO:0000256" key="1">
    <source>
        <dbReference type="ARBA" id="ARBA00004651"/>
    </source>
</evidence>
<feature type="transmembrane region" description="Helical" evidence="7">
    <location>
        <begin position="352"/>
        <end position="374"/>
    </location>
</feature>
<evidence type="ECO:0000313" key="10">
    <source>
        <dbReference type="EMBL" id="VVM04888.1"/>
    </source>
</evidence>
<protein>
    <submittedName>
        <fullName evidence="10">Partial Macrolide export ATP-binding/permease protein MacB</fullName>
        <ecNumber evidence="10">3.6.3.-</ecNumber>
    </submittedName>
</protein>
<dbReference type="Proteomes" id="UP000381693">
    <property type="component" value="Unassembled WGS sequence"/>
</dbReference>
<dbReference type="InterPro" id="IPR003838">
    <property type="entry name" value="ABC3_permease_C"/>
</dbReference>
<accession>A0A5E6MFR4</accession>
<gene>
    <name evidence="10" type="primary">macB</name>
    <name evidence="10" type="ORF">MAMC_00264</name>
</gene>
<dbReference type="InterPro" id="IPR051447">
    <property type="entry name" value="Lipoprotein-release_system"/>
</dbReference>
<evidence type="ECO:0000256" key="3">
    <source>
        <dbReference type="ARBA" id="ARBA00022475"/>
    </source>
</evidence>
<evidence type="ECO:0000259" key="9">
    <source>
        <dbReference type="Pfam" id="PF12704"/>
    </source>
</evidence>
<sequence>AVAAAAWFPAREASGVAPVEAFSLGTLAEKSRRAGPWWAVAAFGCWLFSGAVAWLALRIGPAALSFGSALFALLGFTLLVPLVCREISRAFHFRSALPRLAMAHFSHSLHHNGITVAALLAALAMYVSVTVMIFSFRKTVDDWLHQTVTADLFVAPAINVRAGTQQALPPAVEQAVASLPSVAAYERYREQRISFRGETVKCAALRFPVAARYSGLSLRRGDARRILADSAGSDRIIVNESFANRFHVQEGELLEIPTPQGVHPFTVAGVFYDYTTEFGLFLIDWETYRRYWREEGCHTLGLYLRPGEDAEKVRQSLQREIAPTGDWVVYSNREVRKEVFRVFDQTFLVTDLLKGITLIVCASGIFLNFVILSVERRREIGVLRSIGVGRSGVEAMLVGEAALLGAIASLLGLVAGIGLSLVLTYVINPSFFGWTVRWAMPWRLLWELPPAVILAAILSAYWPARRCARIPIAEAMRME</sequence>
<reference evidence="10" key="1">
    <citation type="submission" date="2019-09" db="EMBL/GenBank/DDBJ databases">
        <authorList>
            <person name="Cremers G."/>
        </authorList>
    </citation>
    <scope>NUCLEOTIDE SEQUENCE [LARGE SCALE GENOMIC DNA]</scope>
    <source>
        <strain evidence="10">3B</strain>
    </source>
</reference>
<dbReference type="PANTHER" id="PTHR30489">
    <property type="entry name" value="LIPOPROTEIN-RELEASING SYSTEM TRANSMEMBRANE PROTEIN LOLE"/>
    <property type="match status" value="1"/>
</dbReference>
<dbReference type="InterPro" id="IPR025857">
    <property type="entry name" value="MacB_PCD"/>
</dbReference>
<comment type="similarity">
    <text evidence="2">Belongs to the ABC-4 integral membrane protein family. LolC/E subfamily.</text>
</comment>
<keyword evidence="10" id="KW-0067">ATP-binding</keyword>
<keyword evidence="6 7" id="KW-0472">Membrane</keyword>
<dbReference type="EMBL" id="CABFUZ020000054">
    <property type="protein sequence ID" value="VVM04888.1"/>
    <property type="molecule type" value="Genomic_DNA"/>
</dbReference>
<name>A0A5E6MFR4_9BACT</name>
<dbReference type="RefSeq" id="WP_142524394.1">
    <property type="nucleotide sequence ID" value="NZ_CABFUZ020000054.1"/>
</dbReference>
<keyword evidence="11" id="KW-1185">Reference proteome</keyword>
<dbReference type="EC" id="3.6.3.-" evidence="10"/>
<proteinExistence type="inferred from homology"/>
<dbReference type="GO" id="GO:0044874">
    <property type="term" value="P:lipoprotein localization to outer membrane"/>
    <property type="evidence" value="ECO:0007669"/>
    <property type="project" value="TreeGrafter"/>
</dbReference>
<feature type="transmembrane region" description="Helical" evidence="7">
    <location>
        <begin position="63"/>
        <end position="84"/>
    </location>
</feature>
<feature type="transmembrane region" description="Helical" evidence="7">
    <location>
        <begin position="444"/>
        <end position="462"/>
    </location>
</feature>
<feature type="transmembrane region" description="Helical" evidence="7">
    <location>
        <begin position="114"/>
        <end position="136"/>
    </location>
</feature>
<keyword evidence="10" id="KW-0547">Nucleotide-binding</keyword>
<dbReference type="GO" id="GO:0005524">
    <property type="term" value="F:ATP binding"/>
    <property type="evidence" value="ECO:0007669"/>
    <property type="project" value="UniProtKB-KW"/>
</dbReference>
<dbReference type="Pfam" id="PF02687">
    <property type="entry name" value="FtsX"/>
    <property type="match status" value="1"/>
</dbReference>
<keyword evidence="4 7" id="KW-0812">Transmembrane</keyword>
<evidence type="ECO:0000256" key="5">
    <source>
        <dbReference type="ARBA" id="ARBA00022989"/>
    </source>
</evidence>
<comment type="subcellular location">
    <subcellularLocation>
        <location evidence="1">Cell membrane</location>
        <topology evidence="1">Multi-pass membrane protein</topology>
    </subcellularLocation>
</comment>
<dbReference type="Pfam" id="PF12704">
    <property type="entry name" value="MacB_PCD"/>
    <property type="match status" value="1"/>
</dbReference>
<evidence type="ECO:0000256" key="4">
    <source>
        <dbReference type="ARBA" id="ARBA00022692"/>
    </source>
</evidence>
<feature type="domain" description="ABC3 transporter permease C-terminal" evidence="8">
    <location>
        <begin position="356"/>
        <end position="471"/>
    </location>
</feature>
<organism evidence="10 11">
    <name type="scientific">Methylacidimicrobium cyclopophantes</name>
    <dbReference type="NCBI Taxonomy" id="1041766"/>
    <lineage>
        <taxon>Bacteria</taxon>
        <taxon>Pseudomonadati</taxon>
        <taxon>Verrucomicrobiota</taxon>
        <taxon>Methylacidimicrobium</taxon>
    </lineage>
</organism>
<evidence type="ECO:0000259" key="8">
    <source>
        <dbReference type="Pfam" id="PF02687"/>
    </source>
</evidence>
<keyword evidence="3" id="KW-1003">Cell membrane</keyword>